<dbReference type="InterPro" id="IPR029062">
    <property type="entry name" value="Class_I_gatase-like"/>
</dbReference>
<dbReference type="GO" id="GO:0005576">
    <property type="term" value="C:extracellular region"/>
    <property type="evidence" value="ECO:0007669"/>
    <property type="project" value="UniProtKB-SubCell"/>
</dbReference>
<dbReference type="GO" id="GO:0046900">
    <property type="term" value="P:tetrahydrofolylpolyglutamate metabolic process"/>
    <property type="evidence" value="ECO:0007669"/>
    <property type="project" value="TreeGrafter"/>
</dbReference>
<organism evidence="9 10">
    <name type="scientific">Perkinsus olseni</name>
    <name type="common">Perkinsus atlanticus</name>
    <dbReference type="NCBI Taxonomy" id="32597"/>
    <lineage>
        <taxon>Eukaryota</taxon>
        <taxon>Sar</taxon>
        <taxon>Alveolata</taxon>
        <taxon>Perkinsozoa</taxon>
        <taxon>Perkinsea</taxon>
        <taxon>Perkinsida</taxon>
        <taxon>Perkinsidae</taxon>
        <taxon>Perkinsus</taxon>
    </lineage>
</organism>
<evidence type="ECO:0000313" key="10">
    <source>
        <dbReference type="Proteomes" id="UP000570595"/>
    </source>
</evidence>
<evidence type="ECO:0000256" key="1">
    <source>
        <dbReference type="ARBA" id="ARBA00004239"/>
    </source>
</evidence>
<dbReference type="Gene3D" id="3.40.50.880">
    <property type="match status" value="1"/>
</dbReference>
<dbReference type="EC" id="3.4.19.9" evidence="3 8"/>
<evidence type="ECO:0000256" key="8">
    <source>
        <dbReference type="PROSITE-ProRule" id="PRU00607"/>
    </source>
</evidence>
<name>A0A7J6MI68_PEROL</name>
<dbReference type="AlphaFoldDB" id="A0A7J6MI68"/>
<keyword evidence="5" id="KW-0732">Signal</keyword>
<keyword evidence="4" id="KW-0964">Secreted</keyword>
<dbReference type="PANTHER" id="PTHR11315:SF0">
    <property type="entry name" value="FOLATE GAMMA-GLUTAMYL HYDROLASE"/>
    <property type="match status" value="1"/>
</dbReference>
<feature type="active site" description="Proton donor" evidence="7">
    <location>
        <position position="511"/>
    </location>
</feature>
<dbReference type="SUPFAM" id="SSF101386">
    <property type="entry name" value="all-alpha NTP pyrophosphatases"/>
    <property type="match status" value="1"/>
</dbReference>
<evidence type="ECO:0000256" key="4">
    <source>
        <dbReference type="ARBA" id="ARBA00022525"/>
    </source>
</evidence>
<comment type="similarity">
    <text evidence="2">Belongs to the peptidase C26 family.</text>
</comment>
<dbReference type="SUPFAM" id="SSF52317">
    <property type="entry name" value="Class I glutamine amidotransferase-like"/>
    <property type="match status" value="1"/>
</dbReference>
<dbReference type="PROSITE" id="PS51273">
    <property type="entry name" value="GATASE_TYPE_1"/>
    <property type="match status" value="1"/>
</dbReference>
<dbReference type="Gene3D" id="1.10.287.1080">
    <property type="entry name" value="MazG-like"/>
    <property type="match status" value="1"/>
</dbReference>
<evidence type="ECO:0000256" key="6">
    <source>
        <dbReference type="ARBA" id="ARBA00022801"/>
    </source>
</evidence>
<reference evidence="9 10" key="1">
    <citation type="submission" date="2020-04" db="EMBL/GenBank/DDBJ databases">
        <title>Perkinsus olseni comparative genomics.</title>
        <authorList>
            <person name="Bogema D.R."/>
        </authorList>
    </citation>
    <scope>NUCLEOTIDE SEQUENCE [LARGE SCALE GENOMIC DNA]</scope>
    <source>
        <strain evidence="9">ATCC PRA-179</strain>
    </source>
</reference>
<evidence type="ECO:0000256" key="3">
    <source>
        <dbReference type="ARBA" id="ARBA00012886"/>
    </source>
</evidence>
<accession>A0A7J6MI68</accession>
<sequence length="596" mass="65849">MVEMSPQSPSAEVPDKAAAPIRDIQRKLSKGTTPAACGESEKLSDRLHALIRLILVTANCLSIDVAEAAGLKVAKNKAKYPAEVVRGSAAKYNEYDSYTPRKCRVGGARDVETLEQMAEEMTQFAIDRDWLQYHTPRNLTLALCGEVGELCELLAEQDGTKECSNDSPEAEEISDCLLYAVRIVSVCGLSLDVDKPSESMPSALSRPLLPHLYDDPNENVEKCCLGRRLLLPMTCSLILCILLYPLLYALKLPYDQSVRALGLNNAVYVDSITEPVGCSPEVRRPLVGVLTLPCGKRCLSGGRGYIAASYVKWLEAAGAQVVPIPHYETHERVSKLLRMVSGVLFTGGGDQGPQWDKLTEWIIKARATEELAGLPVWGTCLGFERLIRIAAGNDSILESTPGADDVSLRLKWIQDENSALERDSGAARASCDLAKGASQVSIQAMHATSVRNMTYNHHDWGVWSDQLLRYPEAEKNLRVLATSRSHAVGKEFVAVVEGRNAFDGVWAVQFHPEKPSFEWSSKLAIDHSRISVEANRFFADFFLSRVREHPPRRGCLTPSEEASVLIYNYPLYFTGWMGSPGVDARKEGYFTETYFI</sequence>
<dbReference type="OrthoDB" id="64220at2759"/>
<keyword evidence="6 8" id="KW-0378">Hydrolase</keyword>
<dbReference type="InterPro" id="IPR011697">
    <property type="entry name" value="Peptidase_C26"/>
</dbReference>
<dbReference type="PANTHER" id="PTHR11315">
    <property type="entry name" value="PROTEASE FAMILY C26 GAMMA-GLUTAMYL HYDROLASE"/>
    <property type="match status" value="1"/>
</dbReference>
<gene>
    <name evidence="9" type="ORF">FOZ61_003212</name>
</gene>
<protein>
    <recommendedName>
        <fullName evidence="3 8">folate gamma-glutamyl hydrolase</fullName>
        <ecNumber evidence="3 8">3.4.19.9</ecNumber>
    </recommendedName>
</protein>
<evidence type="ECO:0000256" key="2">
    <source>
        <dbReference type="ARBA" id="ARBA00011083"/>
    </source>
</evidence>
<evidence type="ECO:0000313" key="9">
    <source>
        <dbReference type="EMBL" id="KAF4671279.1"/>
    </source>
</evidence>
<evidence type="ECO:0000256" key="5">
    <source>
        <dbReference type="ARBA" id="ARBA00022729"/>
    </source>
</evidence>
<dbReference type="PROSITE" id="PS51275">
    <property type="entry name" value="PEPTIDASE_C26_GGH"/>
    <property type="match status" value="1"/>
</dbReference>
<comment type="catalytic activity">
    <reaction evidence="8">
        <text>(6S)-5,6,7,8-tetrahydrofolyl-(gamma-L-Glu)(n) + (n-1) H2O = (6S)-5,6,7,8-tetrahydrofolate + (n-1) L-glutamate</text>
        <dbReference type="Rhea" id="RHEA:56784"/>
        <dbReference type="Rhea" id="RHEA-COMP:14738"/>
        <dbReference type="ChEBI" id="CHEBI:15377"/>
        <dbReference type="ChEBI" id="CHEBI:29985"/>
        <dbReference type="ChEBI" id="CHEBI:57453"/>
        <dbReference type="ChEBI" id="CHEBI:141005"/>
        <dbReference type="EC" id="3.4.19.9"/>
    </reaction>
</comment>
<comment type="subcellular location">
    <subcellularLocation>
        <location evidence="1">Secreted</location>
        <location evidence="1">Extracellular space</location>
    </subcellularLocation>
</comment>
<dbReference type="GO" id="GO:0034722">
    <property type="term" value="F:gamma-glutamyl-peptidase activity"/>
    <property type="evidence" value="ECO:0007669"/>
    <property type="project" value="UniProtKB-UniRule"/>
</dbReference>
<proteinExistence type="inferred from homology"/>
<comment type="caution">
    <text evidence="9">The sequence shown here is derived from an EMBL/GenBank/DDBJ whole genome shotgun (WGS) entry which is preliminary data.</text>
</comment>
<feature type="active site" description="Nucleophile" evidence="7 8">
    <location>
        <position position="380"/>
    </location>
</feature>
<dbReference type="EMBL" id="JABAHT010000002">
    <property type="protein sequence ID" value="KAF4671279.1"/>
    <property type="molecule type" value="Genomic_DNA"/>
</dbReference>
<feature type="active site" evidence="8">
    <location>
        <position position="511"/>
    </location>
</feature>
<dbReference type="GO" id="GO:0005773">
    <property type="term" value="C:vacuole"/>
    <property type="evidence" value="ECO:0007669"/>
    <property type="project" value="TreeGrafter"/>
</dbReference>
<dbReference type="InterPro" id="IPR015527">
    <property type="entry name" value="Pept_C26_g-glut_hydrolase"/>
</dbReference>
<dbReference type="Pfam" id="PF07722">
    <property type="entry name" value="Peptidase_C26"/>
    <property type="match status" value="1"/>
</dbReference>
<dbReference type="Proteomes" id="UP000570595">
    <property type="component" value="Unassembled WGS sequence"/>
</dbReference>
<evidence type="ECO:0000256" key="7">
    <source>
        <dbReference type="PIRSR" id="PIRSR615527-1"/>
    </source>
</evidence>